<dbReference type="Proteomes" id="UP000234323">
    <property type="component" value="Unassembled WGS sequence"/>
</dbReference>
<evidence type="ECO:0000256" key="1">
    <source>
        <dbReference type="SAM" id="MobiDB-lite"/>
    </source>
</evidence>
<accession>A0A2I1HXL3</accession>
<feature type="region of interest" description="Disordered" evidence="1">
    <location>
        <begin position="32"/>
        <end position="61"/>
    </location>
</feature>
<gene>
    <name evidence="2" type="ORF">RhiirA4_493155</name>
</gene>
<name>A0A2I1HXL3_9GLOM</name>
<feature type="compositionally biased region" description="Basic and acidic residues" evidence="1">
    <location>
        <begin position="52"/>
        <end position="61"/>
    </location>
</feature>
<evidence type="ECO:0000313" key="2">
    <source>
        <dbReference type="EMBL" id="PKY63595.1"/>
    </source>
</evidence>
<sequence>MKYSDSETFNSESSYFNKKNKKSIDIKSTKNIEDKSSDSKLAMKIKKGSLNRKNDTTRMKK</sequence>
<dbReference type="EMBL" id="LLXI01011072">
    <property type="protein sequence ID" value="PKY63595.1"/>
    <property type="molecule type" value="Genomic_DNA"/>
</dbReference>
<evidence type="ECO:0000313" key="3">
    <source>
        <dbReference type="Proteomes" id="UP000234323"/>
    </source>
</evidence>
<proteinExistence type="predicted"/>
<protein>
    <submittedName>
        <fullName evidence="2">Uncharacterized protein</fullName>
    </submittedName>
</protein>
<dbReference type="AlphaFoldDB" id="A0A2I1HXL3"/>
<reference evidence="2 3" key="1">
    <citation type="submission" date="2015-10" db="EMBL/GenBank/DDBJ databases">
        <title>Genome analyses suggest a sexual origin of heterokaryosis in a supposedly ancient asexual fungus.</title>
        <authorList>
            <person name="Ropars J."/>
            <person name="Sedzielewska K."/>
            <person name="Noel J."/>
            <person name="Charron P."/>
            <person name="Farinelli L."/>
            <person name="Marton T."/>
            <person name="Kruger M."/>
            <person name="Pelin A."/>
            <person name="Brachmann A."/>
            <person name="Corradi N."/>
        </authorList>
    </citation>
    <scope>NUCLEOTIDE SEQUENCE [LARGE SCALE GENOMIC DNA]</scope>
    <source>
        <strain evidence="2 3">A4</strain>
    </source>
</reference>
<comment type="caution">
    <text evidence="2">The sequence shown here is derived from an EMBL/GenBank/DDBJ whole genome shotgun (WGS) entry which is preliminary data.</text>
</comment>
<organism evidence="2 3">
    <name type="scientific">Rhizophagus irregularis</name>
    <dbReference type="NCBI Taxonomy" id="588596"/>
    <lineage>
        <taxon>Eukaryota</taxon>
        <taxon>Fungi</taxon>
        <taxon>Fungi incertae sedis</taxon>
        <taxon>Mucoromycota</taxon>
        <taxon>Glomeromycotina</taxon>
        <taxon>Glomeromycetes</taxon>
        <taxon>Glomerales</taxon>
        <taxon>Glomeraceae</taxon>
        <taxon>Rhizophagus</taxon>
    </lineage>
</organism>
<keyword evidence="3" id="KW-1185">Reference proteome</keyword>